<dbReference type="PANTHER" id="PTHR16469">
    <property type="entry name" value="UBIQUITIN-ASSOCIATED AND SH3 DOMAIN-CONTAINING BA-RELATED"/>
    <property type="match status" value="1"/>
</dbReference>
<evidence type="ECO:0000313" key="3">
    <source>
        <dbReference type="Proteomes" id="UP000799766"/>
    </source>
</evidence>
<dbReference type="SUPFAM" id="SSF53254">
    <property type="entry name" value="Phosphoglycerate mutase-like"/>
    <property type="match status" value="1"/>
</dbReference>
<proteinExistence type="predicted"/>
<dbReference type="InterPro" id="IPR051710">
    <property type="entry name" value="Phosphatase_SH3-domain"/>
</dbReference>
<dbReference type="Pfam" id="PF00300">
    <property type="entry name" value="His_Phos_1"/>
    <property type="match status" value="1"/>
</dbReference>
<accession>A0A6A6PEG8</accession>
<evidence type="ECO:0000313" key="2">
    <source>
        <dbReference type="EMBL" id="KAF2461793.1"/>
    </source>
</evidence>
<dbReference type="Proteomes" id="UP000799766">
    <property type="component" value="Unassembled WGS sequence"/>
</dbReference>
<protein>
    <submittedName>
        <fullName evidence="2">Histidine phosphatase superfamily</fullName>
    </submittedName>
</protein>
<dbReference type="EMBL" id="MU001670">
    <property type="protein sequence ID" value="KAF2461793.1"/>
    <property type="molecule type" value="Genomic_DNA"/>
</dbReference>
<organism evidence="2 3">
    <name type="scientific">Lineolata rhizophorae</name>
    <dbReference type="NCBI Taxonomy" id="578093"/>
    <lineage>
        <taxon>Eukaryota</taxon>
        <taxon>Fungi</taxon>
        <taxon>Dikarya</taxon>
        <taxon>Ascomycota</taxon>
        <taxon>Pezizomycotina</taxon>
        <taxon>Dothideomycetes</taxon>
        <taxon>Dothideomycetes incertae sedis</taxon>
        <taxon>Lineolatales</taxon>
        <taxon>Lineolataceae</taxon>
        <taxon>Lineolata</taxon>
    </lineage>
</organism>
<dbReference type="PANTHER" id="PTHR16469:SF51">
    <property type="entry name" value="TRANSCRIPTION FACTOR TAU 55 KDA SUBUNIT"/>
    <property type="match status" value="1"/>
</dbReference>
<reference evidence="2" key="1">
    <citation type="journal article" date="2020" name="Stud. Mycol.">
        <title>101 Dothideomycetes genomes: a test case for predicting lifestyles and emergence of pathogens.</title>
        <authorList>
            <person name="Haridas S."/>
            <person name="Albert R."/>
            <person name="Binder M."/>
            <person name="Bloem J."/>
            <person name="Labutti K."/>
            <person name="Salamov A."/>
            <person name="Andreopoulos B."/>
            <person name="Baker S."/>
            <person name="Barry K."/>
            <person name="Bills G."/>
            <person name="Bluhm B."/>
            <person name="Cannon C."/>
            <person name="Castanera R."/>
            <person name="Culley D."/>
            <person name="Daum C."/>
            <person name="Ezra D."/>
            <person name="Gonzalez J."/>
            <person name="Henrissat B."/>
            <person name="Kuo A."/>
            <person name="Liang C."/>
            <person name="Lipzen A."/>
            <person name="Lutzoni F."/>
            <person name="Magnuson J."/>
            <person name="Mondo S."/>
            <person name="Nolan M."/>
            <person name="Ohm R."/>
            <person name="Pangilinan J."/>
            <person name="Park H.-J."/>
            <person name="Ramirez L."/>
            <person name="Alfaro M."/>
            <person name="Sun H."/>
            <person name="Tritt A."/>
            <person name="Yoshinaga Y."/>
            <person name="Zwiers L.-H."/>
            <person name="Turgeon B."/>
            <person name="Goodwin S."/>
            <person name="Spatafora J."/>
            <person name="Crous P."/>
            <person name="Grigoriev I."/>
        </authorList>
    </citation>
    <scope>NUCLEOTIDE SEQUENCE</scope>
    <source>
        <strain evidence="2">ATCC 16933</strain>
    </source>
</reference>
<dbReference type="OrthoDB" id="414418at2759"/>
<dbReference type="AlphaFoldDB" id="A0A6A6PEG8"/>
<name>A0A6A6PEG8_9PEZI</name>
<evidence type="ECO:0000256" key="1">
    <source>
        <dbReference type="SAM" id="MobiDB-lite"/>
    </source>
</evidence>
<feature type="compositionally biased region" description="Basic and acidic residues" evidence="1">
    <location>
        <begin position="306"/>
        <end position="320"/>
    </location>
</feature>
<feature type="region of interest" description="Disordered" evidence="1">
    <location>
        <begin position="291"/>
        <end position="320"/>
    </location>
</feature>
<dbReference type="InterPro" id="IPR013078">
    <property type="entry name" value="His_Pase_superF_clade-1"/>
</dbReference>
<dbReference type="Gene3D" id="3.40.50.1240">
    <property type="entry name" value="Phosphoglycerate mutase-like"/>
    <property type="match status" value="1"/>
</dbReference>
<gene>
    <name evidence="2" type="ORF">BDY21DRAFT_359848</name>
</gene>
<dbReference type="CDD" id="cd07067">
    <property type="entry name" value="HP_PGM_like"/>
    <property type="match status" value="1"/>
</dbReference>
<dbReference type="InterPro" id="IPR029033">
    <property type="entry name" value="His_PPase_superfam"/>
</dbReference>
<keyword evidence="3" id="KW-1185">Reference proteome</keyword>
<sequence>MVLEAIYVCRHGYRSNWVVDSTTGSYSSMIRTPTGIAADPALASYGVDQANRLAEEIQRLEPPPDLLYSSPFYRCLQTLEPAAKALFERGKGEGVVRVENGLGEWYGTAHFTHPSPAPYDTLTTHFPSLLPSPRPPYPHPAPLLVPSSNGESIPTLHARVAYALSRIIAAADADPAQPKALLLCTHAATMIASGRVLTGRRPERWDEEDFRVGTCALSVFKRRGGEREVGEEKGNSEKLEEVGWEGVGVGGGWDCVRNGDCGFLSGGEERTWFFSNDESFLKNPNTYNDTLNAHFKPAGGEASSLKSEDDDKPDDKPSRL</sequence>